<evidence type="ECO:0000256" key="2">
    <source>
        <dbReference type="SAM" id="SignalP"/>
    </source>
</evidence>
<evidence type="ECO:0000256" key="1">
    <source>
        <dbReference type="SAM" id="MobiDB-lite"/>
    </source>
</evidence>
<evidence type="ECO:0000313" key="4">
    <source>
        <dbReference type="Proteomes" id="UP001305779"/>
    </source>
</evidence>
<gene>
    <name evidence="3" type="ORF">PRZ48_011648</name>
</gene>
<feature type="signal peptide" evidence="2">
    <location>
        <begin position="1"/>
        <end position="19"/>
    </location>
</feature>
<dbReference type="EMBL" id="JAXOVC010000009">
    <property type="protein sequence ID" value="KAK4497198.1"/>
    <property type="molecule type" value="Genomic_DNA"/>
</dbReference>
<proteinExistence type="predicted"/>
<feature type="chain" id="PRO_5045083719" evidence="2">
    <location>
        <begin position="20"/>
        <end position="442"/>
    </location>
</feature>
<comment type="caution">
    <text evidence="3">The sequence shown here is derived from an EMBL/GenBank/DDBJ whole genome shotgun (WGS) entry which is preliminary data.</text>
</comment>
<accession>A0ABR0E7G2</accession>
<protein>
    <submittedName>
        <fullName evidence="3">Uncharacterized protein</fullName>
    </submittedName>
</protein>
<sequence length="442" mass="45789">MSFHSTFTTLLLTFSLASARSLNIPGGKLSTRQGQGQCVSEAGQPDWYNRNLNTVRAIYDLTVYPNNIPILMAGGQAVPPGLFAEHATGRVSPVGDFEDFEDSIEYFFALAPTPFTNNASTAFYDSQVVDFVSGCADVAASLVYFRTGSVDPLTGQLDQSRPVSTLSQVAFWRFDQSGAVEKYQAWVPNLQAWTRASSGIDYTSTQVQTGAAAALCPVIQQRCTGADQQFSTVQDCTQQLSAKPFGNFDEAWGDNIACRTIHIILTMVRPDVHCPHVGPSGGGKCVDVDYSTDYFDDERLFRSPLGSVFTCSGPLQPDNQVGAGPGAAQILQGLAQAAASGMLPGMPGMVGAGGAVGGAAGAAPGVGGTASGATGQQQQQQQQQSGSAANAAAQAAPHSGAGMAPRPQAFGQGATPAGAGERDAAAHPKGYGAEPPSYAKGS</sequence>
<name>A0ABR0E7G2_ZASCE</name>
<keyword evidence="2" id="KW-0732">Signal</keyword>
<reference evidence="3 4" key="1">
    <citation type="journal article" date="2023" name="G3 (Bethesda)">
        <title>A chromosome-level genome assembly of Zasmidium syzygii isolated from banana leaves.</title>
        <authorList>
            <person name="van Westerhoven A.C."/>
            <person name="Mehrabi R."/>
            <person name="Talebi R."/>
            <person name="Steentjes M.B.F."/>
            <person name="Corcolon B."/>
            <person name="Chong P.A."/>
            <person name="Kema G.H.J."/>
            <person name="Seidl M.F."/>
        </authorList>
    </citation>
    <scope>NUCLEOTIDE SEQUENCE [LARGE SCALE GENOMIC DNA]</scope>
    <source>
        <strain evidence="3 4">P124</strain>
    </source>
</reference>
<organism evidence="3 4">
    <name type="scientific">Zasmidium cellare</name>
    <name type="common">Wine cellar mold</name>
    <name type="synonym">Racodium cellare</name>
    <dbReference type="NCBI Taxonomy" id="395010"/>
    <lineage>
        <taxon>Eukaryota</taxon>
        <taxon>Fungi</taxon>
        <taxon>Dikarya</taxon>
        <taxon>Ascomycota</taxon>
        <taxon>Pezizomycotina</taxon>
        <taxon>Dothideomycetes</taxon>
        <taxon>Dothideomycetidae</taxon>
        <taxon>Mycosphaerellales</taxon>
        <taxon>Mycosphaerellaceae</taxon>
        <taxon>Zasmidium</taxon>
    </lineage>
</organism>
<dbReference type="Proteomes" id="UP001305779">
    <property type="component" value="Unassembled WGS sequence"/>
</dbReference>
<evidence type="ECO:0000313" key="3">
    <source>
        <dbReference type="EMBL" id="KAK4497198.1"/>
    </source>
</evidence>
<keyword evidence="4" id="KW-1185">Reference proteome</keyword>
<feature type="region of interest" description="Disordered" evidence="1">
    <location>
        <begin position="364"/>
        <end position="442"/>
    </location>
</feature>
<feature type="compositionally biased region" description="Low complexity" evidence="1">
    <location>
        <begin position="371"/>
        <end position="404"/>
    </location>
</feature>